<dbReference type="EMBL" id="JAGPYM010000063">
    <property type="protein sequence ID" value="KAH6870900.1"/>
    <property type="molecule type" value="Genomic_DNA"/>
</dbReference>
<keyword evidence="3" id="KW-1185">Reference proteome</keyword>
<evidence type="ECO:0000259" key="1">
    <source>
        <dbReference type="PROSITE" id="PS50097"/>
    </source>
</evidence>
<comment type="caution">
    <text evidence="2">The sequence shown here is derived from an EMBL/GenBank/DDBJ whole genome shotgun (WGS) entry which is preliminary data.</text>
</comment>
<dbReference type="PANTHER" id="PTHR47843:SF5">
    <property type="entry name" value="BTB_POZ DOMAIN PROTEIN"/>
    <property type="match status" value="1"/>
</dbReference>
<dbReference type="InterPro" id="IPR011333">
    <property type="entry name" value="SKP1/BTB/POZ_sf"/>
</dbReference>
<proteinExistence type="predicted"/>
<dbReference type="PROSITE" id="PS50097">
    <property type="entry name" value="BTB"/>
    <property type="match status" value="1"/>
</dbReference>
<dbReference type="InterPro" id="IPR000210">
    <property type="entry name" value="BTB/POZ_dom"/>
</dbReference>
<accession>A0A9P8VSM0</accession>
<organism evidence="2 3">
    <name type="scientific">Thelonectria olida</name>
    <dbReference type="NCBI Taxonomy" id="1576542"/>
    <lineage>
        <taxon>Eukaryota</taxon>
        <taxon>Fungi</taxon>
        <taxon>Dikarya</taxon>
        <taxon>Ascomycota</taxon>
        <taxon>Pezizomycotina</taxon>
        <taxon>Sordariomycetes</taxon>
        <taxon>Hypocreomycetidae</taxon>
        <taxon>Hypocreales</taxon>
        <taxon>Nectriaceae</taxon>
        <taxon>Thelonectria</taxon>
    </lineage>
</organism>
<feature type="domain" description="BTB" evidence="1">
    <location>
        <begin position="16"/>
        <end position="76"/>
    </location>
</feature>
<dbReference type="OrthoDB" id="6359816at2759"/>
<dbReference type="SUPFAM" id="SSF54695">
    <property type="entry name" value="POZ domain"/>
    <property type="match status" value="1"/>
</dbReference>
<dbReference type="CDD" id="cd18186">
    <property type="entry name" value="BTB_POZ_ZBTB_KLHL-like"/>
    <property type="match status" value="1"/>
</dbReference>
<dbReference type="Pfam" id="PF00651">
    <property type="entry name" value="BTB"/>
    <property type="match status" value="1"/>
</dbReference>
<dbReference type="SMART" id="SM00225">
    <property type="entry name" value="BTB"/>
    <property type="match status" value="1"/>
</dbReference>
<evidence type="ECO:0000313" key="3">
    <source>
        <dbReference type="Proteomes" id="UP000777438"/>
    </source>
</evidence>
<name>A0A9P8VSM0_9HYPO</name>
<dbReference type="PANTHER" id="PTHR47843">
    <property type="entry name" value="BTB DOMAIN-CONTAINING PROTEIN-RELATED"/>
    <property type="match status" value="1"/>
</dbReference>
<evidence type="ECO:0000313" key="2">
    <source>
        <dbReference type="EMBL" id="KAH6870900.1"/>
    </source>
</evidence>
<sequence length="229" mass="26380">MCAYYSFRYFNHEAFSDTVIHCNGQEWPAHRLILSAHSEFFETMFNGPWKENLEKAAKLDEVDANVVEATLCFMYSFDYSNIHGASTMIFNAQVYSVAEKYIIPALKKHAEEKFESAINSSWMMDDFPLAIAEVYNSTPEEDRGLRDLVVQTCYSNIDQLLKKDSFCKVLREISGFAADLVFFRCGPQEAYQCPSCDDCFQADFSQKGKSYCPNCGNKRSDWESYRVKK</sequence>
<protein>
    <submittedName>
        <fullName evidence="2">BTB/POZ protein</fullName>
    </submittedName>
</protein>
<reference evidence="2 3" key="1">
    <citation type="journal article" date="2021" name="Nat. Commun.">
        <title>Genetic determinants of endophytism in the Arabidopsis root mycobiome.</title>
        <authorList>
            <person name="Mesny F."/>
            <person name="Miyauchi S."/>
            <person name="Thiergart T."/>
            <person name="Pickel B."/>
            <person name="Atanasova L."/>
            <person name="Karlsson M."/>
            <person name="Huettel B."/>
            <person name="Barry K.W."/>
            <person name="Haridas S."/>
            <person name="Chen C."/>
            <person name="Bauer D."/>
            <person name="Andreopoulos W."/>
            <person name="Pangilinan J."/>
            <person name="LaButti K."/>
            <person name="Riley R."/>
            <person name="Lipzen A."/>
            <person name="Clum A."/>
            <person name="Drula E."/>
            <person name="Henrissat B."/>
            <person name="Kohler A."/>
            <person name="Grigoriev I.V."/>
            <person name="Martin F.M."/>
            <person name="Hacquard S."/>
        </authorList>
    </citation>
    <scope>NUCLEOTIDE SEQUENCE [LARGE SCALE GENOMIC DNA]</scope>
    <source>
        <strain evidence="2 3">MPI-CAGE-CH-0241</strain>
    </source>
</reference>
<dbReference type="Gene3D" id="3.30.710.10">
    <property type="entry name" value="Potassium Channel Kv1.1, Chain A"/>
    <property type="match status" value="1"/>
</dbReference>
<gene>
    <name evidence="2" type="ORF">B0T10DRAFT_533709</name>
</gene>
<dbReference type="AlphaFoldDB" id="A0A9P8VSM0"/>
<dbReference type="Proteomes" id="UP000777438">
    <property type="component" value="Unassembled WGS sequence"/>
</dbReference>